<feature type="domain" description="Retrovirus-related Pol polyprotein from transposon TNT 1-94-like beta-barrel" evidence="1">
    <location>
        <begin position="5"/>
        <end position="69"/>
    </location>
</feature>
<protein>
    <recommendedName>
        <fullName evidence="1">Retrovirus-related Pol polyprotein from transposon TNT 1-94-like beta-barrel domain-containing protein</fullName>
    </recommendedName>
</protein>
<dbReference type="Pfam" id="PF22936">
    <property type="entry name" value="Pol_BBD"/>
    <property type="match status" value="1"/>
</dbReference>
<proteinExistence type="predicted"/>
<dbReference type="Proteomes" id="UP000235388">
    <property type="component" value="Unassembled WGS sequence"/>
</dbReference>
<keyword evidence="3" id="KW-1185">Reference proteome</keyword>
<dbReference type="AlphaFoldDB" id="A0A2N5UIR4"/>
<evidence type="ECO:0000313" key="2">
    <source>
        <dbReference type="EMBL" id="PLW37635.1"/>
    </source>
</evidence>
<accession>A0A2N5UIR4</accession>
<dbReference type="OrthoDB" id="2504515at2759"/>
<evidence type="ECO:0000259" key="1">
    <source>
        <dbReference type="Pfam" id="PF22936"/>
    </source>
</evidence>
<reference evidence="2 3" key="1">
    <citation type="submission" date="2017-11" db="EMBL/GenBank/DDBJ databases">
        <title>De novo assembly and phasing of dikaryotic genomes from two isolates of Puccinia coronata f. sp. avenae, the causal agent of oat crown rust.</title>
        <authorList>
            <person name="Miller M.E."/>
            <person name="Zhang Y."/>
            <person name="Omidvar V."/>
            <person name="Sperschneider J."/>
            <person name="Schwessinger B."/>
            <person name="Raley C."/>
            <person name="Palmer J.M."/>
            <person name="Garnica D."/>
            <person name="Upadhyaya N."/>
            <person name="Rathjen J."/>
            <person name="Taylor J.M."/>
            <person name="Park R.F."/>
            <person name="Dodds P.N."/>
            <person name="Hirsch C.D."/>
            <person name="Kianian S.F."/>
            <person name="Figueroa M."/>
        </authorList>
    </citation>
    <scope>NUCLEOTIDE SEQUENCE [LARGE SCALE GENOMIC DNA]</scope>
    <source>
        <strain evidence="2">12NC29</strain>
    </source>
</reference>
<evidence type="ECO:0000313" key="3">
    <source>
        <dbReference type="Proteomes" id="UP000235388"/>
    </source>
</evidence>
<dbReference type="EMBL" id="PGCJ01000219">
    <property type="protein sequence ID" value="PLW37635.1"/>
    <property type="molecule type" value="Genomic_DNA"/>
</dbReference>
<gene>
    <name evidence="2" type="ORF">PCANC_22077</name>
</gene>
<comment type="caution">
    <text evidence="2">The sequence shown here is derived from an EMBL/GenBank/DDBJ whole genome shotgun (WGS) entry which is preliminary data.</text>
</comment>
<organism evidence="2 3">
    <name type="scientific">Puccinia coronata f. sp. avenae</name>
    <dbReference type="NCBI Taxonomy" id="200324"/>
    <lineage>
        <taxon>Eukaryota</taxon>
        <taxon>Fungi</taxon>
        <taxon>Dikarya</taxon>
        <taxon>Basidiomycota</taxon>
        <taxon>Pucciniomycotina</taxon>
        <taxon>Pucciniomycetes</taxon>
        <taxon>Pucciniales</taxon>
        <taxon>Pucciniaceae</taxon>
        <taxon>Puccinia</taxon>
    </lineage>
</organism>
<dbReference type="InterPro" id="IPR054722">
    <property type="entry name" value="PolX-like_BBD"/>
</dbReference>
<sequence>MILDCGLFSTYTDSKSKIELADGKFTVSPGFGNVYVKTKNGGSIKLKCLHVPELVGNLISLGRLWKKGCNLVCVTPLTAVLSREGKTLFQVMLNKQDVLLIKFEISKGKSFCLITTSLNAQSKLKHFTGGRPPQQRLPKAYVWSVRGLASM</sequence>
<name>A0A2N5UIR4_9BASI</name>